<gene>
    <name evidence="1" type="ORF">NPIL_1252</name>
</gene>
<evidence type="ECO:0000313" key="1">
    <source>
        <dbReference type="EMBL" id="GFS99105.1"/>
    </source>
</evidence>
<dbReference type="AlphaFoldDB" id="A0A8X6TCA3"/>
<proteinExistence type="predicted"/>
<reference evidence="1" key="1">
    <citation type="submission" date="2020-08" db="EMBL/GenBank/DDBJ databases">
        <title>Multicomponent nature underlies the extraordinary mechanical properties of spider dragline silk.</title>
        <authorList>
            <person name="Kono N."/>
            <person name="Nakamura H."/>
            <person name="Mori M."/>
            <person name="Yoshida Y."/>
            <person name="Ohtoshi R."/>
            <person name="Malay A.D."/>
            <person name="Moran D.A.P."/>
            <person name="Tomita M."/>
            <person name="Numata K."/>
            <person name="Arakawa K."/>
        </authorList>
    </citation>
    <scope>NUCLEOTIDE SEQUENCE</scope>
</reference>
<dbReference type="EMBL" id="BMAW01055059">
    <property type="protein sequence ID" value="GFS99105.1"/>
    <property type="molecule type" value="Genomic_DNA"/>
</dbReference>
<sequence length="106" mass="12027">MTLTYKEESSAHYDYAFNDHPYDEHLITQGHINHGPLHQGHINHGPLHHVHNNHGPLHQGHNNHGILPHGHISLDHLSHGPPNHGYPRFELGYSFGQFGYPYADGM</sequence>
<dbReference type="Proteomes" id="UP000887013">
    <property type="component" value="Unassembled WGS sequence"/>
</dbReference>
<keyword evidence="2" id="KW-1185">Reference proteome</keyword>
<evidence type="ECO:0000313" key="2">
    <source>
        <dbReference type="Proteomes" id="UP000887013"/>
    </source>
</evidence>
<protein>
    <submittedName>
        <fullName evidence="1">Uncharacterized protein</fullName>
    </submittedName>
</protein>
<accession>A0A8X6TCA3</accession>
<organism evidence="1 2">
    <name type="scientific">Nephila pilipes</name>
    <name type="common">Giant wood spider</name>
    <name type="synonym">Nephila maculata</name>
    <dbReference type="NCBI Taxonomy" id="299642"/>
    <lineage>
        <taxon>Eukaryota</taxon>
        <taxon>Metazoa</taxon>
        <taxon>Ecdysozoa</taxon>
        <taxon>Arthropoda</taxon>
        <taxon>Chelicerata</taxon>
        <taxon>Arachnida</taxon>
        <taxon>Araneae</taxon>
        <taxon>Araneomorphae</taxon>
        <taxon>Entelegynae</taxon>
        <taxon>Araneoidea</taxon>
        <taxon>Nephilidae</taxon>
        <taxon>Nephila</taxon>
    </lineage>
</organism>
<comment type="caution">
    <text evidence="1">The sequence shown here is derived from an EMBL/GenBank/DDBJ whole genome shotgun (WGS) entry which is preliminary data.</text>
</comment>
<name>A0A8X6TCA3_NEPPI</name>